<sequence>MDSEKLQEQSCHKQIKKIHNFGPYTSLGQLAAKQIEDESKKNLTVSFKQKDDIIIVENWKKYNIDVSNPSFQIQKNHKSNTGCWNVCVSF</sequence>
<dbReference type="AlphaFoldDB" id="A0A8S1P6C3"/>
<dbReference type="EMBL" id="CAJJDN010000070">
    <property type="protein sequence ID" value="CAD8098612.1"/>
    <property type="molecule type" value="Genomic_DNA"/>
</dbReference>
<comment type="caution">
    <text evidence="1">The sequence shown here is derived from an EMBL/GenBank/DDBJ whole genome shotgun (WGS) entry which is preliminary data.</text>
</comment>
<evidence type="ECO:0000313" key="1">
    <source>
        <dbReference type="EMBL" id="CAD8098612.1"/>
    </source>
</evidence>
<dbReference type="OrthoDB" id="285527at2759"/>
<accession>A0A8S1P6C3</accession>
<dbReference type="Proteomes" id="UP000692954">
    <property type="component" value="Unassembled WGS sequence"/>
</dbReference>
<reference evidence="1" key="1">
    <citation type="submission" date="2021-01" db="EMBL/GenBank/DDBJ databases">
        <authorList>
            <consortium name="Genoscope - CEA"/>
            <person name="William W."/>
        </authorList>
    </citation>
    <scope>NUCLEOTIDE SEQUENCE</scope>
</reference>
<name>A0A8S1P6C3_9CILI</name>
<protein>
    <submittedName>
        <fullName evidence="1">Uncharacterized protein</fullName>
    </submittedName>
</protein>
<gene>
    <name evidence="1" type="ORF">PSON_ATCC_30995.1.T0700206</name>
</gene>
<keyword evidence="2" id="KW-1185">Reference proteome</keyword>
<proteinExistence type="predicted"/>
<organism evidence="1 2">
    <name type="scientific">Paramecium sonneborni</name>
    <dbReference type="NCBI Taxonomy" id="65129"/>
    <lineage>
        <taxon>Eukaryota</taxon>
        <taxon>Sar</taxon>
        <taxon>Alveolata</taxon>
        <taxon>Ciliophora</taxon>
        <taxon>Intramacronucleata</taxon>
        <taxon>Oligohymenophorea</taxon>
        <taxon>Peniculida</taxon>
        <taxon>Parameciidae</taxon>
        <taxon>Paramecium</taxon>
    </lineage>
</organism>
<evidence type="ECO:0000313" key="2">
    <source>
        <dbReference type="Proteomes" id="UP000692954"/>
    </source>
</evidence>